<evidence type="ECO:0000256" key="7">
    <source>
        <dbReference type="SAM" id="MobiDB-lite"/>
    </source>
</evidence>
<feature type="domain" description="THAP-type" evidence="8">
    <location>
        <begin position="1"/>
        <end position="46"/>
    </location>
</feature>
<accession>R7UZR6</accession>
<gene>
    <name evidence="9" type="ORF">CAPTEDRAFT_200312</name>
</gene>
<keyword evidence="3" id="KW-0862">Zinc</keyword>
<organism evidence="9">
    <name type="scientific">Capitella teleta</name>
    <name type="common">Polychaete worm</name>
    <dbReference type="NCBI Taxonomy" id="283909"/>
    <lineage>
        <taxon>Eukaryota</taxon>
        <taxon>Metazoa</taxon>
        <taxon>Spiralia</taxon>
        <taxon>Lophotrochozoa</taxon>
        <taxon>Annelida</taxon>
        <taxon>Polychaeta</taxon>
        <taxon>Sedentaria</taxon>
        <taxon>Scolecida</taxon>
        <taxon>Capitellidae</taxon>
        <taxon>Capitella</taxon>
    </lineage>
</organism>
<evidence type="ECO:0000256" key="2">
    <source>
        <dbReference type="ARBA" id="ARBA00022771"/>
    </source>
</evidence>
<evidence type="ECO:0000259" key="8">
    <source>
        <dbReference type="PROSITE" id="PS50950"/>
    </source>
</evidence>
<evidence type="ECO:0000313" key="11">
    <source>
        <dbReference type="Proteomes" id="UP000014760"/>
    </source>
</evidence>
<evidence type="ECO:0000256" key="5">
    <source>
        <dbReference type="PROSITE-ProRule" id="PRU00309"/>
    </source>
</evidence>
<feature type="coiled-coil region" evidence="6">
    <location>
        <begin position="146"/>
        <end position="194"/>
    </location>
</feature>
<keyword evidence="11" id="KW-1185">Reference proteome</keyword>
<dbReference type="HOGENOM" id="CLU_1316522_0_0_1"/>
<dbReference type="GO" id="GO:0003677">
    <property type="term" value="F:DNA binding"/>
    <property type="evidence" value="ECO:0007669"/>
    <property type="project" value="UniProtKB-UniRule"/>
</dbReference>
<sequence length="209" mass="23406">MEEAVNRVAEPSKRATLCSRHFTEEDMDRSSLCKVRLREKAIPSIFPEYPANHQPGLSKRRKSPTRLHPVPQPPPKKRREPHASMSDEVVTPSLPDTIPPISLEDCSATPFPPAAPASQAQGDEDMLPVMAFEADATDETSRESRLLDLERKLERSSSVMKSQRKKIKILLQKTRRLSKKVADLEATLKHLRRKELNSSPASLSGSVVI</sequence>
<dbReference type="OMA" id="MTHYASE"/>
<name>R7UZR6_CAPTE</name>
<dbReference type="OrthoDB" id="6356087at2759"/>
<dbReference type="PROSITE" id="PS50950">
    <property type="entry name" value="ZF_THAP"/>
    <property type="match status" value="1"/>
</dbReference>
<dbReference type="Pfam" id="PF05485">
    <property type="entry name" value="THAP"/>
    <property type="match status" value="1"/>
</dbReference>
<evidence type="ECO:0000256" key="4">
    <source>
        <dbReference type="ARBA" id="ARBA00023125"/>
    </source>
</evidence>
<evidence type="ECO:0000313" key="9">
    <source>
        <dbReference type="EMBL" id="ELU09447.1"/>
    </source>
</evidence>
<dbReference type="Proteomes" id="UP000014760">
    <property type="component" value="Unassembled WGS sequence"/>
</dbReference>
<evidence type="ECO:0000256" key="3">
    <source>
        <dbReference type="ARBA" id="ARBA00022833"/>
    </source>
</evidence>
<dbReference type="AlphaFoldDB" id="R7UZR6"/>
<keyword evidence="6" id="KW-0175">Coiled coil</keyword>
<evidence type="ECO:0000313" key="10">
    <source>
        <dbReference type="EnsemblMetazoa" id="CapteP200312"/>
    </source>
</evidence>
<reference evidence="9 11" key="2">
    <citation type="journal article" date="2013" name="Nature">
        <title>Insights into bilaterian evolution from three spiralian genomes.</title>
        <authorList>
            <person name="Simakov O."/>
            <person name="Marletaz F."/>
            <person name="Cho S.J."/>
            <person name="Edsinger-Gonzales E."/>
            <person name="Havlak P."/>
            <person name="Hellsten U."/>
            <person name="Kuo D.H."/>
            <person name="Larsson T."/>
            <person name="Lv J."/>
            <person name="Arendt D."/>
            <person name="Savage R."/>
            <person name="Osoegawa K."/>
            <person name="de Jong P."/>
            <person name="Grimwood J."/>
            <person name="Chapman J.A."/>
            <person name="Shapiro H."/>
            <person name="Aerts A."/>
            <person name="Otillar R.P."/>
            <person name="Terry A.Y."/>
            <person name="Boore J.L."/>
            <person name="Grigoriev I.V."/>
            <person name="Lindberg D.R."/>
            <person name="Seaver E.C."/>
            <person name="Weisblat D.A."/>
            <person name="Putnam N.H."/>
            <person name="Rokhsar D.S."/>
        </authorList>
    </citation>
    <scope>NUCLEOTIDE SEQUENCE</scope>
    <source>
        <strain evidence="9 11">I ESC-2004</strain>
    </source>
</reference>
<feature type="region of interest" description="Disordered" evidence="7">
    <location>
        <begin position="44"/>
        <end position="126"/>
    </location>
</feature>
<dbReference type="GO" id="GO:0008270">
    <property type="term" value="F:zinc ion binding"/>
    <property type="evidence" value="ECO:0007669"/>
    <property type="project" value="UniProtKB-KW"/>
</dbReference>
<keyword evidence="1" id="KW-0479">Metal-binding</keyword>
<evidence type="ECO:0000256" key="6">
    <source>
        <dbReference type="SAM" id="Coils"/>
    </source>
</evidence>
<keyword evidence="2 5" id="KW-0863">Zinc-finger</keyword>
<dbReference type="EMBL" id="KB298217">
    <property type="protein sequence ID" value="ELU09447.1"/>
    <property type="molecule type" value="Genomic_DNA"/>
</dbReference>
<proteinExistence type="predicted"/>
<dbReference type="EnsemblMetazoa" id="CapteT200312">
    <property type="protein sequence ID" value="CapteP200312"/>
    <property type="gene ID" value="CapteG200312"/>
</dbReference>
<protein>
    <recommendedName>
        <fullName evidence="8">THAP-type domain-containing protein</fullName>
    </recommendedName>
</protein>
<dbReference type="InterPro" id="IPR006612">
    <property type="entry name" value="THAP_Znf"/>
</dbReference>
<reference evidence="10" key="3">
    <citation type="submission" date="2015-06" db="UniProtKB">
        <authorList>
            <consortium name="EnsemblMetazoa"/>
        </authorList>
    </citation>
    <scope>IDENTIFICATION</scope>
</reference>
<evidence type="ECO:0000256" key="1">
    <source>
        <dbReference type="ARBA" id="ARBA00022723"/>
    </source>
</evidence>
<reference evidence="11" key="1">
    <citation type="submission" date="2012-12" db="EMBL/GenBank/DDBJ databases">
        <authorList>
            <person name="Hellsten U."/>
            <person name="Grimwood J."/>
            <person name="Chapman J.A."/>
            <person name="Shapiro H."/>
            <person name="Aerts A."/>
            <person name="Otillar R.P."/>
            <person name="Terry A.Y."/>
            <person name="Boore J.L."/>
            <person name="Simakov O."/>
            <person name="Marletaz F."/>
            <person name="Cho S.-J."/>
            <person name="Edsinger-Gonzales E."/>
            <person name="Havlak P."/>
            <person name="Kuo D.-H."/>
            <person name="Larsson T."/>
            <person name="Lv J."/>
            <person name="Arendt D."/>
            <person name="Savage R."/>
            <person name="Osoegawa K."/>
            <person name="de Jong P."/>
            <person name="Lindberg D.R."/>
            <person name="Seaver E.C."/>
            <person name="Weisblat D.A."/>
            <person name="Putnam N.H."/>
            <person name="Grigoriev I.V."/>
            <person name="Rokhsar D.S."/>
        </authorList>
    </citation>
    <scope>NUCLEOTIDE SEQUENCE</scope>
    <source>
        <strain evidence="11">I ESC-2004</strain>
    </source>
</reference>
<keyword evidence="4 5" id="KW-0238">DNA-binding</keyword>
<dbReference type="EMBL" id="AMQN01000974">
    <property type="status" value="NOT_ANNOTATED_CDS"/>
    <property type="molecule type" value="Genomic_DNA"/>
</dbReference>